<gene>
    <name evidence="2" type="ORF">HMPREF9102_1400</name>
</gene>
<keyword evidence="1" id="KW-0732">Signal</keyword>
<proteinExistence type="predicted"/>
<sequence length="218" mass="23724">MNLKKFFIGLAAAFSLVAVGTSVSQSNTAYAADQKIVVNKAKKQVEYPAVVNGTYFTQPTRHLCVYKNGSNGDKAVLRGEASEITFYNDLKKIGAKPGNNLRPADMKAAKGQGKRVEGSKLNIYIKWKGHKAVPVQDCIKSTKKYKTDFRFGGNLGRAQTMNTGCVACFDSCSTGIVSDHAWPTGSTEPNHVVKFYGNQKVLPKDGTHVTMIVKLAEK</sequence>
<evidence type="ECO:0000313" key="2">
    <source>
        <dbReference type="EMBL" id="EGS37483.1"/>
    </source>
</evidence>
<organism evidence="2 3">
    <name type="scientific">Limosilactobacillus oris F0423</name>
    <dbReference type="NCBI Taxonomy" id="944562"/>
    <lineage>
        <taxon>Bacteria</taxon>
        <taxon>Bacillati</taxon>
        <taxon>Bacillota</taxon>
        <taxon>Bacilli</taxon>
        <taxon>Lactobacillales</taxon>
        <taxon>Lactobacillaceae</taxon>
        <taxon>Limosilactobacillus</taxon>
    </lineage>
</organism>
<keyword evidence="3" id="KW-1185">Reference proteome</keyword>
<evidence type="ECO:0000256" key="1">
    <source>
        <dbReference type="SAM" id="SignalP"/>
    </source>
</evidence>
<feature type="signal peptide" evidence="1">
    <location>
        <begin position="1"/>
        <end position="31"/>
    </location>
</feature>
<evidence type="ECO:0000313" key="3">
    <source>
        <dbReference type="Proteomes" id="UP000006035"/>
    </source>
</evidence>
<dbReference type="InterPro" id="IPR047750">
    <property type="entry name" value="YdjY-like"/>
</dbReference>
<comment type="caution">
    <text evidence="2">The sequence shown here is derived from an EMBL/GenBank/DDBJ whole genome shotgun (WGS) entry which is preliminary data.</text>
</comment>
<dbReference type="EMBL" id="AFTL01000012">
    <property type="protein sequence ID" value="EGS37483.1"/>
    <property type="molecule type" value="Genomic_DNA"/>
</dbReference>
<accession>A0ABP2LAI0</accession>
<feature type="chain" id="PRO_5045116433" evidence="1">
    <location>
        <begin position="32"/>
        <end position="218"/>
    </location>
</feature>
<protein>
    <submittedName>
        <fullName evidence="2">Uncharacterized protein</fullName>
    </submittedName>
</protein>
<reference evidence="2 3" key="1">
    <citation type="submission" date="2011-05" db="EMBL/GenBank/DDBJ databases">
        <authorList>
            <person name="Durkin A.S."/>
            <person name="Kim M."/>
            <person name="Radune D."/>
            <person name="Hostetler J."/>
            <person name="Torralba M."/>
            <person name="Gillis M."/>
            <person name="Methe B."/>
            <person name="Sutton G."/>
            <person name="Nelson K.E."/>
        </authorList>
    </citation>
    <scope>NUCLEOTIDE SEQUENCE [LARGE SCALE GENOMIC DNA]</scope>
    <source>
        <strain evidence="2 3">F0423</strain>
    </source>
</reference>
<name>A0ABP2LAI0_9LACO</name>
<dbReference type="Proteomes" id="UP000006035">
    <property type="component" value="Unassembled WGS sequence"/>
</dbReference>
<dbReference type="RefSeq" id="WP_003711955.1">
    <property type="nucleotide sequence ID" value="NZ_AFTL01000012.1"/>
</dbReference>
<dbReference type="NCBIfam" id="NF040466">
    <property type="entry name" value="ydjY_domain"/>
    <property type="match status" value="1"/>
</dbReference>